<feature type="transmembrane region" description="Helical" evidence="1">
    <location>
        <begin position="15"/>
        <end position="36"/>
    </location>
</feature>
<reference evidence="2 3" key="1">
    <citation type="submission" date="2024-08" db="EMBL/GenBank/DDBJ databases">
        <authorList>
            <person name="Ishaq N."/>
        </authorList>
    </citation>
    <scope>NUCLEOTIDE SEQUENCE [LARGE SCALE GENOMIC DNA]</scope>
    <source>
        <strain evidence="2 3">DSM 18651</strain>
    </source>
</reference>
<gene>
    <name evidence="2" type="ORF">ACCI49_11415</name>
</gene>
<organism evidence="2 3">
    <name type="scientific">Microbulbifer epialgicus</name>
    <dbReference type="NCBI Taxonomy" id="393907"/>
    <lineage>
        <taxon>Bacteria</taxon>
        <taxon>Pseudomonadati</taxon>
        <taxon>Pseudomonadota</taxon>
        <taxon>Gammaproteobacteria</taxon>
        <taxon>Cellvibrionales</taxon>
        <taxon>Microbulbiferaceae</taxon>
        <taxon>Microbulbifer</taxon>
    </lineage>
</organism>
<evidence type="ECO:0000313" key="2">
    <source>
        <dbReference type="EMBL" id="MFA0811527.1"/>
    </source>
</evidence>
<dbReference type="EMBL" id="JBGMEK010000022">
    <property type="protein sequence ID" value="MFA0811527.1"/>
    <property type="molecule type" value="Genomic_DNA"/>
</dbReference>
<comment type="caution">
    <text evidence="2">The sequence shown here is derived from an EMBL/GenBank/DDBJ whole genome shotgun (WGS) entry which is preliminary data.</text>
</comment>
<evidence type="ECO:0008006" key="4">
    <source>
        <dbReference type="Google" id="ProtNLM"/>
    </source>
</evidence>
<feature type="transmembrane region" description="Helical" evidence="1">
    <location>
        <begin position="79"/>
        <end position="99"/>
    </location>
</feature>
<evidence type="ECO:0000313" key="3">
    <source>
        <dbReference type="Proteomes" id="UP001569428"/>
    </source>
</evidence>
<accession>A0ABV4NZR8</accession>
<keyword evidence="1" id="KW-0472">Membrane</keyword>
<proteinExistence type="predicted"/>
<name>A0ABV4NZR8_9GAMM</name>
<dbReference type="RefSeq" id="WP_371839089.1">
    <property type="nucleotide sequence ID" value="NZ_JBGMEK010000022.1"/>
</dbReference>
<evidence type="ECO:0000256" key="1">
    <source>
        <dbReference type="SAM" id="Phobius"/>
    </source>
</evidence>
<keyword evidence="1" id="KW-0812">Transmembrane</keyword>
<sequence>MTETQIVEIFLANQWWSIIALVVCVIGVTLCWFGGLMAALTALGNKRWIWGVVTIFLGPITGIPYALRYKEAEYARSLMLRGVWVLIVGLIIAALILFLGRP</sequence>
<protein>
    <recommendedName>
        <fullName evidence="4">Transmembrane protein</fullName>
    </recommendedName>
</protein>
<keyword evidence="1" id="KW-1133">Transmembrane helix</keyword>
<keyword evidence="3" id="KW-1185">Reference proteome</keyword>
<dbReference type="Proteomes" id="UP001569428">
    <property type="component" value="Unassembled WGS sequence"/>
</dbReference>
<feature type="transmembrane region" description="Helical" evidence="1">
    <location>
        <begin position="48"/>
        <end position="67"/>
    </location>
</feature>